<sequence>MINHTLFILLGDSLDRSLVESRCRSTPARQYNREHCAKCLVCDGMASVDGAMWLNIMLFGVGSQGCYHTDHTWAPLEESRNVTARVRRFLSHALEESPRHQQVVVQVHSGLWDVFATKANSLCSTPMPAGMKSFMGPFYNGEWAINVRERLISPVREIISERRPDAKLIWRSMPFLCDHAAFGNDAKLTHFMALASTQGVLVACIEHLPVWDWRRISCETMTKGMMTDQIHFAMAYYTHFVDALFRGELVDPCTARQPDCEAVICNR</sequence>
<evidence type="ECO:0008006" key="2">
    <source>
        <dbReference type="Google" id="ProtNLM"/>
    </source>
</evidence>
<proteinExistence type="predicted"/>
<organism evidence="1">
    <name type="scientific">Haptolina ericina</name>
    <dbReference type="NCBI Taxonomy" id="156174"/>
    <lineage>
        <taxon>Eukaryota</taxon>
        <taxon>Haptista</taxon>
        <taxon>Haptophyta</taxon>
        <taxon>Prymnesiophyceae</taxon>
        <taxon>Prymnesiales</taxon>
        <taxon>Prymnesiaceae</taxon>
        <taxon>Haptolina</taxon>
    </lineage>
</organism>
<dbReference type="EMBL" id="HBHX01032125">
    <property type="protein sequence ID" value="CAE0117190.1"/>
    <property type="molecule type" value="Transcribed_RNA"/>
</dbReference>
<accession>A0A7S3AWX2</accession>
<evidence type="ECO:0000313" key="1">
    <source>
        <dbReference type="EMBL" id="CAE0117190.1"/>
    </source>
</evidence>
<reference evidence="1" key="1">
    <citation type="submission" date="2021-01" db="EMBL/GenBank/DDBJ databases">
        <authorList>
            <person name="Corre E."/>
            <person name="Pelletier E."/>
            <person name="Niang G."/>
            <person name="Scheremetjew M."/>
            <person name="Finn R."/>
            <person name="Kale V."/>
            <person name="Holt S."/>
            <person name="Cochrane G."/>
            <person name="Meng A."/>
            <person name="Brown T."/>
            <person name="Cohen L."/>
        </authorList>
    </citation>
    <scope>NUCLEOTIDE SEQUENCE</scope>
    <source>
        <strain evidence="1">CCMP281</strain>
    </source>
</reference>
<dbReference type="AlphaFoldDB" id="A0A7S3AWX2"/>
<protein>
    <recommendedName>
        <fullName evidence="2">SGNH domain-containing protein</fullName>
    </recommendedName>
</protein>
<name>A0A7S3AWX2_9EUKA</name>
<gene>
    <name evidence="1" type="ORF">HERI1096_LOCUS17889</name>
</gene>